<dbReference type="NCBIfam" id="TIGR01683">
    <property type="entry name" value="thiS"/>
    <property type="match status" value="1"/>
</dbReference>
<protein>
    <recommendedName>
        <fullName evidence="3">Sulfur carrier protein ThiS</fullName>
    </recommendedName>
</protein>
<dbReference type="CDD" id="cd00565">
    <property type="entry name" value="Ubl_ThiS"/>
    <property type="match status" value="1"/>
</dbReference>
<dbReference type="EMBL" id="CAJZAH010000002">
    <property type="protein sequence ID" value="CAG9175727.1"/>
    <property type="molecule type" value="Genomic_DNA"/>
</dbReference>
<evidence type="ECO:0000313" key="2">
    <source>
        <dbReference type="Proteomes" id="UP000721236"/>
    </source>
</evidence>
<evidence type="ECO:0000313" key="1">
    <source>
        <dbReference type="EMBL" id="CAG9175727.1"/>
    </source>
</evidence>
<keyword evidence="2" id="KW-1185">Reference proteome</keyword>
<gene>
    <name evidence="1" type="ORF">LMG21510_02943</name>
</gene>
<dbReference type="InterPro" id="IPR010035">
    <property type="entry name" value="Thi_S"/>
</dbReference>
<evidence type="ECO:0008006" key="3">
    <source>
        <dbReference type="Google" id="ProtNLM"/>
    </source>
</evidence>
<dbReference type="Proteomes" id="UP000721236">
    <property type="component" value="Unassembled WGS sequence"/>
</dbReference>
<sequence>MNTETMEILLNGRPLTLADTATLAEAVAAADIPPPFAAALNGQFVPRAAHAATPLADGDRLDLVQPVTGG</sequence>
<dbReference type="InterPro" id="IPR016155">
    <property type="entry name" value="Mopterin_synth/thiamin_S_b"/>
</dbReference>
<comment type="caution">
    <text evidence="1">The sequence shown here is derived from an EMBL/GenBank/DDBJ whole genome shotgun (WGS) entry which is preliminary data.</text>
</comment>
<dbReference type="InterPro" id="IPR012675">
    <property type="entry name" value="Beta-grasp_dom_sf"/>
</dbReference>
<dbReference type="InterPro" id="IPR003749">
    <property type="entry name" value="ThiS/MoaD-like"/>
</dbReference>
<dbReference type="PANTHER" id="PTHR34472">
    <property type="entry name" value="SULFUR CARRIER PROTEIN THIS"/>
    <property type="match status" value="1"/>
</dbReference>
<accession>A0ABN7YQI8</accession>
<reference evidence="1 2" key="1">
    <citation type="submission" date="2021-08" db="EMBL/GenBank/DDBJ databases">
        <authorList>
            <person name="Peeters C."/>
        </authorList>
    </citation>
    <scope>NUCLEOTIDE SEQUENCE [LARGE SCALE GENOMIC DNA]</scope>
    <source>
        <strain evidence="1 2">LMG 21510</strain>
    </source>
</reference>
<dbReference type="Gene3D" id="3.10.20.30">
    <property type="match status" value="1"/>
</dbReference>
<organism evidence="1 2">
    <name type="scientific">Cupriavidus respiraculi</name>
    <dbReference type="NCBI Taxonomy" id="195930"/>
    <lineage>
        <taxon>Bacteria</taxon>
        <taxon>Pseudomonadati</taxon>
        <taxon>Pseudomonadota</taxon>
        <taxon>Betaproteobacteria</taxon>
        <taxon>Burkholderiales</taxon>
        <taxon>Burkholderiaceae</taxon>
        <taxon>Cupriavidus</taxon>
    </lineage>
</organism>
<dbReference type="Pfam" id="PF02597">
    <property type="entry name" value="ThiS"/>
    <property type="match status" value="1"/>
</dbReference>
<dbReference type="PANTHER" id="PTHR34472:SF1">
    <property type="entry name" value="SULFUR CARRIER PROTEIN THIS"/>
    <property type="match status" value="1"/>
</dbReference>
<proteinExistence type="predicted"/>
<dbReference type="SUPFAM" id="SSF54285">
    <property type="entry name" value="MoaD/ThiS"/>
    <property type="match status" value="1"/>
</dbReference>
<name>A0ABN7YQI8_9BURK</name>